<comment type="caution">
    <text evidence="1">The sequence shown here is derived from an EMBL/GenBank/DDBJ whole genome shotgun (WGS) entry which is preliminary data.</text>
</comment>
<dbReference type="Proteomes" id="UP000643672">
    <property type="component" value="Unassembled WGS sequence"/>
</dbReference>
<organism evidence="1 2">
    <name type="scientific">Bathymodiolus thermophilus thioautotrophic gill symbiont</name>
    <dbReference type="NCBI Taxonomy" id="2360"/>
    <lineage>
        <taxon>Bacteria</taxon>
        <taxon>Pseudomonadati</taxon>
        <taxon>Pseudomonadota</taxon>
        <taxon>Gammaproteobacteria</taxon>
        <taxon>sulfur-oxidizing symbionts</taxon>
    </lineage>
</organism>
<sequence length="38" mass="4456">MLRIEIQVKATLNPYKIIAIVCFFNTIGRDEFVAHPFF</sequence>
<dbReference type="EMBL" id="CAESAQ020000093">
    <property type="protein sequence ID" value="CAB5505791.1"/>
    <property type="molecule type" value="Genomic_DNA"/>
</dbReference>
<evidence type="ECO:0000313" key="2">
    <source>
        <dbReference type="Proteomes" id="UP000643672"/>
    </source>
</evidence>
<evidence type="ECO:0000313" key="1">
    <source>
        <dbReference type="EMBL" id="CAB5505791.1"/>
    </source>
</evidence>
<proteinExistence type="predicted"/>
<keyword evidence="2" id="KW-1185">Reference proteome</keyword>
<reference evidence="1 2" key="1">
    <citation type="submission" date="2020-05" db="EMBL/GenBank/DDBJ databases">
        <authorList>
            <person name="Petersen J."/>
            <person name="Sayavedra L."/>
        </authorList>
    </citation>
    <scope>NUCLEOTIDE SEQUENCE [LARGE SCALE GENOMIC DNA]</scope>
    <source>
        <strain evidence="1">B thermophilus SOXS</strain>
    </source>
</reference>
<name>A0A8H9CGQ3_9GAMM</name>
<dbReference type="AlphaFoldDB" id="A0A8H9CGQ3"/>
<accession>A0A8H9CGQ3</accession>
<gene>
    <name evidence="1" type="ORF">THERMOS_2186</name>
</gene>
<protein>
    <submittedName>
        <fullName evidence="1">Uncharacterized protein</fullName>
    </submittedName>
</protein>